<name>A0A8J4UAM4_CLAMG</name>
<dbReference type="GO" id="GO:0005868">
    <property type="term" value="C:cytoplasmic dynein complex"/>
    <property type="evidence" value="ECO:0007669"/>
    <property type="project" value="InterPro"/>
</dbReference>
<organism evidence="1 2">
    <name type="scientific">Clarias magur</name>
    <name type="common">Asian catfish</name>
    <name type="synonym">Macropteronotus magur</name>
    <dbReference type="NCBI Taxonomy" id="1594786"/>
    <lineage>
        <taxon>Eukaryota</taxon>
        <taxon>Metazoa</taxon>
        <taxon>Chordata</taxon>
        <taxon>Craniata</taxon>
        <taxon>Vertebrata</taxon>
        <taxon>Euteleostomi</taxon>
        <taxon>Actinopterygii</taxon>
        <taxon>Neopterygii</taxon>
        <taxon>Teleostei</taxon>
        <taxon>Ostariophysi</taxon>
        <taxon>Siluriformes</taxon>
        <taxon>Clariidae</taxon>
        <taxon>Clarias</taxon>
    </lineage>
</organism>
<reference evidence="1" key="1">
    <citation type="submission" date="2020-07" db="EMBL/GenBank/DDBJ databases">
        <title>Clarias magur genome sequencing, assembly and annotation.</title>
        <authorList>
            <person name="Kushwaha B."/>
            <person name="Kumar R."/>
            <person name="Das P."/>
            <person name="Joshi C.G."/>
            <person name="Kumar D."/>
            <person name="Nagpure N.S."/>
            <person name="Pandey M."/>
            <person name="Agarwal S."/>
            <person name="Srivastava S."/>
            <person name="Singh M."/>
            <person name="Sahoo L."/>
            <person name="Jayasankar P."/>
            <person name="Meher P.K."/>
            <person name="Koringa P.G."/>
            <person name="Iquebal M.A."/>
            <person name="Das S.P."/>
            <person name="Bit A."/>
            <person name="Patnaik S."/>
            <person name="Patel N."/>
            <person name="Shah T.M."/>
            <person name="Hinsu A."/>
            <person name="Jena J.K."/>
        </authorList>
    </citation>
    <scope>NUCLEOTIDE SEQUENCE</scope>
    <source>
        <strain evidence="1">CIFAMagur01</strain>
        <tissue evidence="1">Testis</tissue>
    </source>
</reference>
<dbReference type="SUPFAM" id="SSF50978">
    <property type="entry name" value="WD40 repeat-like"/>
    <property type="match status" value="1"/>
</dbReference>
<dbReference type="InterPro" id="IPR042505">
    <property type="entry name" value="DYNC2I1"/>
</dbReference>
<feature type="non-terminal residue" evidence="1">
    <location>
        <position position="1"/>
    </location>
</feature>
<dbReference type="GO" id="GO:0045504">
    <property type="term" value="F:dynein heavy chain binding"/>
    <property type="evidence" value="ECO:0007669"/>
    <property type="project" value="InterPro"/>
</dbReference>
<comment type="caution">
    <text evidence="1">The sequence shown here is derived from an EMBL/GenBank/DDBJ whole genome shotgun (WGS) entry which is preliminary data.</text>
</comment>
<keyword evidence="2" id="KW-1185">Reference proteome</keyword>
<evidence type="ECO:0000313" key="1">
    <source>
        <dbReference type="EMBL" id="KAF5894309.1"/>
    </source>
</evidence>
<dbReference type="GO" id="GO:0042073">
    <property type="term" value="P:intraciliary transport"/>
    <property type="evidence" value="ECO:0007669"/>
    <property type="project" value="InterPro"/>
</dbReference>
<dbReference type="InterPro" id="IPR027267">
    <property type="entry name" value="AH/BAR_dom_sf"/>
</dbReference>
<dbReference type="InterPro" id="IPR001680">
    <property type="entry name" value="WD40_rpt"/>
</dbReference>
<proteinExistence type="predicted"/>
<dbReference type="OrthoDB" id="2162425at2759"/>
<dbReference type="InterPro" id="IPR015943">
    <property type="entry name" value="WD40/YVTN_repeat-like_dom_sf"/>
</dbReference>
<dbReference type="Gene3D" id="2.130.10.10">
    <property type="entry name" value="YVTN repeat-like/Quinoprotein amine dehydrogenase"/>
    <property type="match status" value="1"/>
</dbReference>
<accession>A0A8J4UAM4</accession>
<dbReference type="GO" id="GO:0045503">
    <property type="term" value="F:dynein light chain binding"/>
    <property type="evidence" value="ECO:0007669"/>
    <property type="project" value="InterPro"/>
</dbReference>
<dbReference type="InterPro" id="IPR036322">
    <property type="entry name" value="WD40_repeat_dom_sf"/>
</dbReference>
<dbReference type="GO" id="GO:0005929">
    <property type="term" value="C:cilium"/>
    <property type="evidence" value="ECO:0007669"/>
    <property type="project" value="GOC"/>
</dbReference>
<dbReference type="AlphaFoldDB" id="A0A8J4UAM4"/>
<dbReference type="PANTHER" id="PTHR16022">
    <property type="entry name" value="WD REPEAT DOMAIN 60"/>
    <property type="match status" value="1"/>
</dbReference>
<dbReference type="Pfam" id="PF00400">
    <property type="entry name" value="WD40"/>
    <property type="match status" value="2"/>
</dbReference>
<evidence type="ECO:0000313" key="2">
    <source>
        <dbReference type="Proteomes" id="UP000727407"/>
    </source>
</evidence>
<protein>
    <submittedName>
        <fullName evidence="1">WD repeat-containing protein 60</fullName>
    </submittedName>
</protein>
<dbReference type="PANTHER" id="PTHR16022:SF0">
    <property type="entry name" value="CYTOPLASMIC DYNEIN 2 INTERMEDIATE CHAIN 1"/>
    <property type="match status" value="1"/>
</dbReference>
<dbReference type="EMBL" id="QNUK01000380">
    <property type="protein sequence ID" value="KAF5894309.1"/>
    <property type="molecule type" value="Genomic_DNA"/>
</dbReference>
<dbReference type="Gene3D" id="1.20.1270.60">
    <property type="entry name" value="Arfaptin homology (AH) domain/BAR domain"/>
    <property type="match status" value="1"/>
</dbReference>
<gene>
    <name evidence="1" type="primary">wdr60</name>
    <name evidence="1" type="ORF">DAT39_015985</name>
</gene>
<sequence>MSSNIGAGAGILAKRFQKSMSRAQEKVLQKLGKTMETKDEQFEQCAANLTKQQVVVELPKADDSGSQTDLGLRPGGKVKLLHSSSLQTTSQVDKGVIGVTSHLSFVLKFLPSDSNHYFIGSNNGLVRHGTRHGLRAVPKLYRTKDGERPAQVTSLEFCPNGQPFFLAGCSDGSVRLHALAREDAVYEWTVGSGHAGAVQCVRFSPTRCSVFCVLDSESVLHIWDVTQREDAPLITHDLHADP</sequence>
<dbReference type="Proteomes" id="UP000727407">
    <property type="component" value="Unassembled WGS sequence"/>
</dbReference>
<dbReference type="SMART" id="SM00320">
    <property type="entry name" value="WD40"/>
    <property type="match status" value="2"/>
</dbReference>